<dbReference type="PANTHER" id="PTHR40841:SF2">
    <property type="entry name" value="SIDEROPHORE-DEGRADING ESTERASE (EUROFUNG)"/>
    <property type="match status" value="1"/>
</dbReference>
<organism evidence="5 6">
    <name type="scientific">Paracoccus shanxieyensis</name>
    <dbReference type="NCBI Taxonomy" id="2675752"/>
    <lineage>
        <taxon>Bacteria</taxon>
        <taxon>Pseudomonadati</taxon>
        <taxon>Pseudomonadota</taxon>
        <taxon>Alphaproteobacteria</taxon>
        <taxon>Rhodobacterales</taxon>
        <taxon>Paracoccaceae</taxon>
        <taxon>Paracoccus</taxon>
    </lineage>
</organism>
<evidence type="ECO:0000256" key="2">
    <source>
        <dbReference type="ARBA" id="ARBA00022801"/>
    </source>
</evidence>
<dbReference type="PANTHER" id="PTHR40841">
    <property type="entry name" value="SIDEROPHORE TRIACETYLFUSARININE C ESTERASE"/>
    <property type="match status" value="1"/>
</dbReference>
<dbReference type="Proteomes" id="UP000478740">
    <property type="component" value="Unassembled WGS sequence"/>
</dbReference>
<dbReference type="AlphaFoldDB" id="A0A6L6IXZ7"/>
<dbReference type="GO" id="GO:0016788">
    <property type="term" value="F:hydrolase activity, acting on ester bonds"/>
    <property type="evidence" value="ECO:0007669"/>
    <property type="project" value="TreeGrafter"/>
</dbReference>
<dbReference type="InterPro" id="IPR029058">
    <property type="entry name" value="AB_hydrolase_fold"/>
</dbReference>
<evidence type="ECO:0000256" key="3">
    <source>
        <dbReference type="SAM" id="MobiDB-lite"/>
    </source>
</evidence>
<dbReference type="Pfam" id="PF00756">
    <property type="entry name" value="Esterase"/>
    <property type="match status" value="1"/>
</dbReference>
<keyword evidence="4" id="KW-0732">Signal</keyword>
<feature type="region of interest" description="Disordered" evidence="3">
    <location>
        <begin position="128"/>
        <end position="150"/>
    </location>
</feature>
<dbReference type="EMBL" id="WMII01000009">
    <property type="protein sequence ID" value="MTH64759.1"/>
    <property type="molecule type" value="Genomic_DNA"/>
</dbReference>
<protein>
    <submittedName>
        <fullName evidence="5">Alpha/beta hydrolase</fullName>
    </submittedName>
</protein>
<sequence length="295" mass="31777">MNLWLSRRGLLASLLSACAVSATQAQTSTRQRNRGNQQPAEQIDDPLASHFDLGTGDARWRVFVGRPKVEPPPQGYSAIVAVDGNATFPILWHLRQQMAPDAPVVLIAVGYPVDDRFDTTRRWFDLTSPGKQAVPAQEGRRGPGDRPTGGQQAFLDLIAGPVLDQVGNTLPLNRADITLFGHSLGGLFVLNALFTRPELFARYAAADPSTWWNADEPLREARAFRGGIRAAGGQLRPAKPLLIANSGPRVPAILAELSGIDGLALIHRPHPDESHGSLISPAARQAMALHLGLAE</sequence>
<keyword evidence="6" id="KW-1185">Reference proteome</keyword>
<dbReference type="SUPFAM" id="SSF53474">
    <property type="entry name" value="alpha/beta-Hydrolases"/>
    <property type="match status" value="1"/>
</dbReference>
<evidence type="ECO:0000313" key="5">
    <source>
        <dbReference type="EMBL" id="MTH64759.1"/>
    </source>
</evidence>
<feature type="signal peptide" evidence="4">
    <location>
        <begin position="1"/>
        <end position="25"/>
    </location>
</feature>
<dbReference type="InterPro" id="IPR052558">
    <property type="entry name" value="Siderophore_Hydrolase_D"/>
</dbReference>
<comment type="similarity">
    <text evidence="1">Belongs to the esterase D family.</text>
</comment>
<dbReference type="Gene3D" id="3.40.50.1820">
    <property type="entry name" value="alpha/beta hydrolase"/>
    <property type="match status" value="1"/>
</dbReference>
<accession>A0A6L6IXZ7</accession>
<dbReference type="InterPro" id="IPR000801">
    <property type="entry name" value="Esterase-like"/>
</dbReference>
<proteinExistence type="inferred from homology"/>
<keyword evidence="2 5" id="KW-0378">Hydrolase</keyword>
<reference evidence="5 6" key="1">
    <citation type="submission" date="2019-11" db="EMBL/GenBank/DDBJ databases">
        <authorList>
            <person name="Dong K."/>
        </authorList>
    </citation>
    <scope>NUCLEOTIDE SEQUENCE [LARGE SCALE GENOMIC DNA]</scope>
    <source>
        <strain evidence="5 6">DK608</strain>
    </source>
</reference>
<name>A0A6L6IXZ7_9RHOB</name>
<evidence type="ECO:0000256" key="1">
    <source>
        <dbReference type="ARBA" id="ARBA00005622"/>
    </source>
</evidence>
<dbReference type="RefSeq" id="WP_155044651.1">
    <property type="nucleotide sequence ID" value="NZ_WMIH01000009.1"/>
</dbReference>
<evidence type="ECO:0000256" key="4">
    <source>
        <dbReference type="SAM" id="SignalP"/>
    </source>
</evidence>
<gene>
    <name evidence="5" type="ORF">GL284_10810</name>
</gene>
<feature type="chain" id="PRO_5026958646" evidence="4">
    <location>
        <begin position="26"/>
        <end position="295"/>
    </location>
</feature>
<evidence type="ECO:0000313" key="6">
    <source>
        <dbReference type="Proteomes" id="UP000478740"/>
    </source>
</evidence>
<comment type="caution">
    <text evidence="5">The sequence shown here is derived from an EMBL/GenBank/DDBJ whole genome shotgun (WGS) entry which is preliminary data.</text>
</comment>